<comment type="caution">
    <text evidence="1">The sequence shown here is derived from an EMBL/GenBank/DDBJ whole genome shotgun (WGS) entry which is preliminary data.</text>
</comment>
<accession>A0ABV0N0F9</accession>
<keyword evidence="2" id="KW-1185">Reference proteome</keyword>
<gene>
    <name evidence="1" type="ORF">GOODEAATRI_010243</name>
</gene>
<feature type="non-terminal residue" evidence="1">
    <location>
        <position position="1"/>
    </location>
</feature>
<organism evidence="1 2">
    <name type="scientific">Goodea atripinnis</name>
    <dbReference type="NCBI Taxonomy" id="208336"/>
    <lineage>
        <taxon>Eukaryota</taxon>
        <taxon>Metazoa</taxon>
        <taxon>Chordata</taxon>
        <taxon>Craniata</taxon>
        <taxon>Vertebrata</taxon>
        <taxon>Euteleostomi</taxon>
        <taxon>Actinopterygii</taxon>
        <taxon>Neopterygii</taxon>
        <taxon>Teleostei</taxon>
        <taxon>Neoteleostei</taxon>
        <taxon>Acanthomorphata</taxon>
        <taxon>Ovalentaria</taxon>
        <taxon>Atherinomorphae</taxon>
        <taxon>Cyprinodontiformes</taxon>
        <taxon>Goodeidae</taxon>
        <taxon>Goodea</taxon>
    </lineage>
</organism>
<protein>
    <submittedName>
        <fullName evidence="1">Uncharacterized protein</fullName>
    </submittedName>
</protein>
<name>A0ABV0N0F9_9TELE</name>
<dbReference type="Proteomes" id="UP001476798">
    <property type="component" value="Unassembled WGS sequence"/>
</dbReference>
<evidence type="ECO:0000313" key="2">
    <source>
        <dbReference type="Proteomes" id="UP001476798"/>
    </source>
</evidence>
<sequence length="60" mass="6730">HGSFLQVNASVQKEGIATEMQVDGFIRQRNNTHPCLLWSSDVGCLRRVPPVSPRAPRRDT</sequence>
<reference evidence="1 2" key="1">
    <citation type="submission" date="2021-06" db="EMBL/GenBank/DDBJ databases">
        <authorList>
            <person name="Palmer J.M."/>
        </authorList>
    </citation>
    <scope>NUCLEOTIDE SEQUENCE [LARGE SCALE GENOMIC DNA]</scope>
    <source>
        <strain evidence="1 2">GA_2019</strain>
        <tissue evidence="1">Muscle</tissue>
    </source>
</reference>
<proteinExistence type="predicted"/>
<evidence type="ECO:0000313" key="1">
    <source>
        <dbReference type="EMBL" id="MEQ2164775.1"/>
    </source>
</evidence>
<dbReference type="EMBL" id="JAHRIO010020586">
    <property type="protein sequence ID" value="MEQ2164775.1"/>
    <property type="molecule type" value="Genomic_DNA"/>
</dbReference>